<evidence type="ECO:0000256" key="7">
    <source>
        <dbReference type="ARBA" id="ARBA00022824"/>
    </source>
</evidence>
<feature type="transmembrane region" description="Helical" evidence="10">
    <location>
        <begin position="358"/>
        <end position="377"/>
    </location>
</feature>
<keyword evidence="9 10" id="KW-0472">Membrane</keyword>
<dbReference type="GO" id="GO:0006506">
    <property type="term" value="P:GPI anchor biosynthetic process"/>
    <property type="evidence" value="ECO:0007669"/>
    <property type="project" value="UniProtKB-UniPathway"/>
</dbReference>
<keyword evidence="4" id="KW-0328">Glycosyltransferase</keyword>
<dbReference type="GO" id="GO:0004376">
    <property type="term" value="F:GPI mannosyltransferase activity"/>
    <property type="evidence" value="ECO:0007669"/>
    <property type="project" value="InterPro"/>
</dbReference>
<dbReference type="UniPathway" id="UPA00196"/>
<evidence type="ECO:0000256" key="3">
    <source>
        <dbReference type="ARBA" id="ARBA00022502"/>
    </source>
</evidence>
<name>A0A0D0N764_KITGR</name>
<evidence type="ECO:0000256" key="10">
    <source>
        <dbReference type="SAM" id="Phobius"/>
    </source>
</evidence>
<dbReference type="PANTHER" id="PTHR12468:SF2">
    <property type="entry name" value="GPI MANNOSYLTRANSFERASE 2"/>
    <property type="match status" value="1"/>
</dbReference>
<keyword evidence="3" id="KW-0337">GPI-anchor biosynthesis</keyword>
<accession>A0A0D0N764</accession>
<dbReference type="InterPro" id="IPR007315">
    <property type="entry name" value="PIG-V/Gpi18"/>
</dbReference>
<feature type="transmembrane region" description="Helical" evidence="10">
    <location>
        <begin position="308"/>
        <end position="327"/>
    </location>
</feature>
<comment type="subcellular location">
    <subcellularLocation>
        <location evidence="1">Endoplasmic reticulum membrane</location>
        <topology evidence="1">Multi-pass membrane protein</topology>
    </subcellularLocation>
</comment>
<organism evidence="11 12">
    <name type="scientific">Kitasatospora griseola</name>
    <name type="common">Streptomyces griseolosporeus</name>
    <dbReference type="NCBI Taxonomy" id="2064"/>
    <lineage>
        <taxon>Bacteria</taxon>
        <taxon>Bacillati</taxon>
        <taxon>Actinomycetota</taxon>
        <taxon>Actinomycetes</taxon>
        <taxon>Kitasatosporales</taxon>
        <taxon>Streptomycetaceae</taxon>
        <taxon>Kitasatospora</taxon>
    </lineage>
</organism>
<dbReference type="PANTHER" id="PTHR12468">
    <property type="entry name" value="GPI MANNOSYLTRANSFERASE 2"/>
    <property type="match status" value="1"/>
</dbReference>
<evidence type="ECO:0000256" key="4">
    <source>
        <dbReference type="ARBA" id="ARBA00022676"/>
    </source>
</evidence>
<dbReference type="PATRIC" id="fig|2064.6.peg.5514"/>
<evidence type="ECO:0000256" key="9">
    <source>
        <dbReference type="ARBA" id="ARBA00023136"/>
    </source>
</evidence>
<dbReference type="GO" id="GO:0016020">
    <property type="term" value="C:membrane"/>
    <property type="evidence" value="ECO:0007669"/>
    <property type="project" value="GOC"/>
</dbReference>
<proteinExistence type="predicted"/>
<feature type="transmembrane region" description="Helical" evidence="10">
    <location>
        <begin position="97"/>
        <end position="118"/>
    </location>
</feature>
<evidence type="ECO:0000256" key="2">
    <source>
        <dbReference type="ARBA" id="ARBA00004687"/>
    </source>
</evidence>
<feature type="transmembrane region" description="Helical" evidence="10">
    <location>
        <begin position="214"/>
        <end position="238"/>
    </location>
</feature>
<dbReference type="EMBL" id="JXZB01000004">
    <property type="protein sequence ID" value="KIQ64000.1"/>
    <property type="molecule type" value="Genomic_DNA"/>
</dbReference>
<keyword evidence="7" id="KW-0256">Endoplasmic reticulum</keyword>
<dbReference type="STRING" id="2064.TR51_25915"/>
<feature type="transmembrane region" description="Helical" evidence="10">
    <location>
        <begin position="284"/>
        <end position="301"/>
    </location>
</feature>
<comment type="caution">
    <text evidence="11">The sequence shown here is derived from an EMBL/GenBank/DDBJ whole genome shotgun (WGS) entry which is preliminary data.</text>
</comment>
<keyword evidence="5" id="KW-0808">Transferase</keyword>
<keyword evidence="6 10" id="KW-0812">Transmembrane</keyword>
<evidence type="ECO:0008006" key="13">
    <source>
        <dbReference type="Google" id="ProtNLM"/>
    </source>
</evidence>
<dbReference type="AlphaFoldDB" id="A0A0D0N764"/>
<protein>
    <recommendedName>
        <fullName evidence="13">Integral membrane protein</fullName>
    </recommendedName>
</protein>
<dbReference type="Proteomes" id="UP000032066">
    <property type="component" value="Unassembled WGS sequence"/>
</dbReference>
<evidence type="ECO:0000256" key="1">
    <source>
        <dbReference type="ARBA" id="ARBA00004477"/>
    </source>
</evidence>
<evidence type="ECO:0000256" key="6">
    <source>
        <dbReference type="ARBA" id="ARBA00022692"/>
    </source>
</evidence>
<dbReference type="GO" id="GO:0000009">
    <property type="term" value="F:alpha-1,6-mannosyltransferase activity"/>
    <property type="evidence" value="ECO:0007669"/>
    <property type="project" value="InterPro"/>
</dbReference>
<keyword evidence="12" id="KW-1185">Reference proteome</keyword>
<comment type="pathway">
    <text evidence="2">Glycolipid biosynthesis; glycosylphosphatidylinositol-anchor biosynthesis.</text>
</comment>
<evidence type="ECO:0000313" key="12">
    <source>
        <dbReference type="Proteomes" id="UP000032066"/>
    </source>
</evidence>
<gene>
    <name evidence="11" type="ORF">TR51_25915</name>
</gene>
<reference evidence="11 12" key="1">
    <citation type="submission" date="2015-02" db="EMBL/GenBank/DDBJ databases">
        <title>Draft genome sequence of Kitasatospora griseola MF730-N6, a bafilomycin, terpentecin and satosporin producer.</title>
        <authorList>
            <person name="Arens J.C."/>
            <person name="Haltli B."/>
            <person name="Kerr R.G."/>
        </authorList>
    </citation>
    <scope>NUCLEOTIDE SEQUENCE [LARGE SCALE GENOMIC DNA]</scope>
    <source>
        <strain evidence="11 12">MF730-N6</strain>
    </source>
</reference>
<evidence type="ECO:0000256" key="8">
    <source>
        <dbReference type="ARBA" id="ARBA00022989"/>
    </source>
</evidence>
<evidence type="ECO:0000256" key="5">
    <source>
        <dbReference type="ARBA" id="ARBA00022679"/>
    </source>
</evidence>
<keyword evidence="8 10" id="KW-1133">Transmembrane helix</keyword>
<feature type="transmembrane region" description="Helical" evidence="10">
    <location>
        <begin position="333"/>
        <end position="351"/>
    </location>
</feature>
<evidence type="ECO:0000313" key="11">
    <source>
        <dbReference type="EMBL" id="KIQ64000.1"/>
    </source>
</evidence>
<sequence length="383" mass="41604">MAPALLAYTAVRAFGLLAMWLHPKSALPGVSNSTLTRLATLWDAPYYQMIAVHGYSDDLGIDGYENGVPYSSRAFFPFYPMAIRAVHAVLPITAGHAALLVAWFFSLVAAAGIFAVVAHVYRPRIALIAVVLWGALPHGAVESMAYSEPVFTAWAAWSLYALLRRNWIWAGALSCMACLTRPSGLAVAAAVGITAAVELVQFWRGRRNGADRPVVWRVLLGTALAPAGWFGYLAYVGWQRGTWRGYFDVQLAWGTHFDFGRGTLSWMSGMILHPDSKGTTLDQVVMVGIVVASVVLFLLAVEQRQPLPLLVFGGMMLVIALGDGAYFAPRARFLLPAFVLLLPVAAGLSRIRSRVSLWVLLSSAVVCSGFYGVFLVFESVYSP</sequence>